<evidence type="ECO:0000313" key="6">
    <source>
        <dbReference type="EMBL" id="QAS69610.1"/>
    </source>
</evidence>
<dbReference type="PANTHER" id="PTHR38445:SF9">
    <property type="entry name" value="HTH-TYPE TRANSCRIPTIONAL REPRESSOR YTRA"/>
    <property type="match status" value="1"/>
</dbReference>
<dbReference type="PROSITE" id="PS50949">
    <property type="entry name" value="HTH_GNTR"/>
    <property type="match status" value="1"/>
</dbReference>
<dbReference type="Proteomes" id="UP000286907">
    <property type="component" value="Chromosome"/>
</dbReference>
<keyword evidence="7" id="KW-1185">Reference proteome</keyword>
<dbReference type="AlphaFoldDB" id="A0AAJ1RAI1"/>
<name>A0AAJ1RAI1_9LACO</name>
<feature type="domain" description="HTH gntR-type" evidence="4">
    <location>
        <begin position="7"/>
        <end position="75"/>
    </location>
</feature>
<evidence type="ECO:0000313" key="5">
    <source>
        <dbReference type="EMBL" id="MDN6899998.1"/>
    </source>
</evidence>
<dbReference type="InterPro" id="IPR036390">
    <property type="entry name" value="WH_DNA-bd_sf"/>
</dbReference>
<protein>
    <submittedName>
        <fullName evidence="5">GntR family transcriptional regulator</fullName>
    </submittedName>
</protein>
<evidence type="ECO:0000313" key="8">
    <source>
        <dbReference type="Proteomes" id="UP001167919"/>
    </source>
</evidence>
<dbReference type="RefSeq" id="WP_128685869.1">
    <property type="nucleotide sequence ID" value="NZ_CP029684.2"/>
</dbReference>
<dbReference type="PANTHER" id="PTHR38445">
    <property type="entry name" value="HTH-TYPE TRANSCRIPTIONAL REPRESSOR YTRA"/>
    <property type="match status" value="1"/>
</dbReference>
<dbReference type="Pfam" id="PF00392">
    <property type="entry name" value="GntR"/>
    <property type="match status" value="1"/>
</dbReference>
<dbReference type="InterPro" id="IPR000524">
    <property type="entry name" value="Tscrpt_reg_HTH_GntR"/>
</dbReference>
<evidence type="ECO:0000256" key="3">
    <source>
        <dbReference type="ARBA" id="ARBA00023163"/>
    </source>
</evidence>
<evidence type="ECO:0000256" key="1">
    <source>
        <dbReference type="ARBA" id="ARBA00023015"/>
    </source>
</evidence>
<dbReference type="EMBL" id="SDWY01000002">
    <property type="protein sequence ID" value="MDN6899998.1"/>
    <property type="molecule type" value="Genomic_DNA"/>
</dbReference>
<reference evidence="5" key="2">
    <citation type="submission" date="2019-01" db="EMBL/GenBank/DDBJ databases">
        <title>Oenococcus sicerae UCMA17102.</title>
        <authorList>
            <person name="Cousin F.J."/>
            <person name="Le Guellec R."/>
            <person name="Cretenet M."/>
        </authorList>
    </citation>
    <scope>NUCLEOTIDE SEQUENCE</scope>
    <source>
        <strain evidence="5">UCMA17102</strain>
    </source>
</reference>
<reference evidence="6" key="3">
    <citation type="submission" date="2020-01" db="EMBL/GenBank/DDBJ databases">
        <authorList>
            <person name="Cousin F.J."/>
            <person name="Le Guellec R."/>
            <person name="Cretenet M."/>
        </authorList>
    </citation>
    <scope>NUCLEOTIDE SEQUENCE</scope>
    <source>
        <strain evidence="6">UCMA 15228</strain>
    </source>
</reference>
<reference evidence="6 7" key="1">
    <citation type="journal article" date="2019" name="Syst. Appl. Microbiol.">
        <title>Oenococcus sicerae sp. nov., isolated from French cider.</title>
        <authorList>
            <person name="Cousin F.J."/>
            <person name="Le Guellec R."/>
            <person name="Chagnot C."/>
            <person name="Goux D."/>
            <person name="Dalmasso M."/>
            <person name="Laplace J.M."/>
            <person name="Cretenet M."/>
        </authorList>
    </citation>
    <scope>NUCLEOTIDE SEQUENCE [LARGE SCALE GENOMIC DNA]</scope>
    <source>
        <strain evidence="6 7">UCMA 15228</strain>
    </source>
</reference>
<dbReference type="Proteomes" id="UP001167919">
    <property type="component" value="Unassembled WGS sequence"/>
</dbReference>
<keyword evidence="3" id="KW-0804">Transcription</keyword>
<dbReference type="CDD" id="cd07377">
    <property type="entry name" value="WHTH_GntR"/>
    <property type="match status" value="1"/>
</dbReference>
<evidence type="ECO:0000313" key="7">
    <source>
        <dbReference type="Proteomes" id="UP000286907"/>
    </source>
</evidence>
<dbReference type="SUPFAM" id="SSF46785">
    <property type="entry name" value="Winged helix' DNA-binding domain"/>
    <property type="match status" value="1"/>
</dbReference>
<keyword evidence="2" id="KW-0238">DNA-binding</keyword>
<dbReference type="GO" id="GO:0003677">
    <property type="term" value="F:DNA binding"/>
    <property type="evidence" value="ECO:0007669"/>
    <property type="project" value="UniProtKB-KW"/>
</dbReference>
<dbReference type="InterPro" id="IPR036388">
    <property type="entry name" value="WH-like_DNA-bd_sf"/>
</dbReference>
<evidence type="ECO:0000256" key="2">
    <source>
        <dbReference type="ARBA" id="ARBA00023125"/>
    </source>
</evidence>
<dbReference type="Gene3D" id="1.10.10.10">
    <property type="entry name" value="Winged helix-like DNA-binding domain superfamily/Winged helix DNA-binding domain"/>
    <property type="match status" value="1"/>
</dbReference>
<gene>
    <name evidence="6" type="ORF">DLJ48_03275</name>
    <name evidence="5" type="ORF">EVC35_03110</name>
</gene>
<dbReference type="SMART" id="SM00345">
    <property type="entry name" value="HTH_GNTR"/>
    <property type="match status" value="1"/>
</dbReference>
<sequence length="123" mass="13816">MAITRKKPIYLKLVDRIKNEVANDILSAHDQLPSVREMALEEKINPNTVAKAYKELEKQNVIETIPGKGTFVTRNTQNIKILNRKQLIDNLAEAIDKLQKNGIETDKIKKIIAGILGGKDAKN</sequence>
<proteinExistence type="predicted"/>
<organism evidence="5 8">
    <name type="scientific">Oenococcus sicerae</name>
    <dbReference type="NCBI Taxonomy" id="2203724"/>
    <lineage>
        <taxon>Bacteria</taxon>
        <taxon>Bacillati</taxon>
        <taxon>Bacillota</taxon>
        <taxon>Bacilli</taxon>
        <taxon>Lactobacillales</taxon>
        <taxon>Lactobacillaceae</taxon>
        <taxon>Oenococcus</taxon>
    </lineage>
</organism>
<dbReference type="EMBL" id="CP029684">
    <property type="protein sequence ID" value="QAS69610.1"/>
    <property type="molecule type" value="Genomic_DNA"/>
</dbReference>
<keyword evidence="1" id="KW-0805">Transcription regulation</keyword>
<dbReference type="Gene3D" id="1.10.287.100">
    <property type="match status" value="1"/>
</dbReference>
<dbReference type="GO" id="GO:0003700">
    <property type="term" value="F:DNA-binding transcription factor activity"/>
    <property type="evidence" value="ECO:0007669"/>
    <property type="project" value="InterPro"/>
</dbReference>
<evidence type="ECO:0000259" key="4">
    <source>
        <dbReference type="PROSITE" id="PS50949"/>
    </source>
</evidence>
<accession>A0AAJ1RAI1</accession>